<dbReference type="SUPFAM" id="SSF161084">
    <property type="entry name" value="MAPEG domain-like"/>
    <property type="match status" value="1"/>
</dbReference>
<evidence type="ECO:0000256" key="3">
    <source>
        <dbReference type="ARBA" id="ARBA00022989"/>
    </source>
</evidence>
<evidence type="ECO:0000256" key="2">
    <source>
        <dbReference type="ARBA" id="ARBA00022692"/>
    </source>
</evidence>
<evidence type="ECO:0000256" key="5">
    <source>
        <dbReference type="SAM" id="Phobius"/>
    </source>
</evidence>
<dbReference type="Pfam" id="PF01124">
    <property type="entry name" value="MAPEG"/>
    <property type="match status" value="1"/>
</dbReference>
<sequence length="154" mass="17022">MSTTTFLGLNLPKELPYVGVALASTLYLMLYQAHNVVQARTKAGVKYPRVYADFDEAEKSIDKMRFNCYQRAHQNTLESLPLIYVGTILTGLKHPIFAAGACGLWVFTRFVYTARYGSGKPEKRALSARAGYMILLALIASSTYVSVQSALSIV</sequence>
<dbReference type="Gene3D" id="1.20.120.550">
    <property type="entry name" value="Membrane associated eicosanoid/glutathione metabolism-like domain"/>
    <property type="match status" value="1"/>
</dbReference>
<dbReference type="InterPro" id="IPR023352">
    <property type="entry name" value="MAPEG-like_dom_sf"/>
</dbReference>
<comment type="subcellular location">
    <subcellularLocation>
        <location evidence="1">Membrane</location>
        <topology evidence="1">Multi-pass membrane protein</topology>
    </subcellularLocation>
</comment>
<evidence type="ECO:0000256" key="4">
    <source>
        <dbReference type="ARBA" id="ARBA00023136"/>
    </source>
</evidence>
<keyword evidence="2 5" id="KW-0812">Transmembrane</keyword>
<accession>A0ABR1IIM6</accession>
<keyword evidence="7" id="KW-1185">Reference proteome</keyword>
<dbReference type="InterPro" id="IPR050997">
    <property type="entry name" value="MAPEG"/>
</dbReference>
<gene>
    <name evidence="6" type="ORF">VKT23_020658</name>
</gene>
<feature type="transmembrane region" description="Helical" evidence="5">
    <location>
        <begin position="15"/>
        <end position="33"/>
    </location>
</feature>
<protein>
    <recommendedName>
        <fullName evidence="8">Microsomal glutathione S-transferase 3</fullName>
    </recommendedName>
</protein>
<dbReference type="EMBL" id="JBANRG010000146">
    <property type="protein sequence ID" value="KAK7433652.1"/>
    <property type="molecule type" value="Genomic_DNA"/>
</dbReference>
<keyword evidence="4 5" id="KW-0472">Membrane</keyword>
<proteinExistence type="predicted"/>
<dbReference type="Proteomes" id="UP001498398">
    <property type="component" value="Unassembled WGS sequence"/>
</dbReference>
<keyword evidence="3 5" id="KW-1133">Transmembrane helix</keyword>
<evidence type="ECO:0000313" key="6">
    <source>
        <dbReference type="EMBL" id="KAK7433652.1"/>
    </source>
</evidence>
<organism evidence="6 7">
    <name type="scientific">Marasmiellus scandens</name>
    <dbReference type="NCBI Taxonomy" id="2682957"/>
    <lineage>
        <taxon>Eukaryota</taxon>
        <taxon>Fungi</taxon>
        <taxon>Dikarya</taxon>
        <taxon>Basidiomycota</taxon>
        <taxon>Agaricomycotina</taxon>
        <taxon>Agaricomycetes</taxon>
        <taxon>Agaricomycetidae</taxon>
        <taxon>Agaricales</taxon>
        <taxon>Marasmiineae</taxon>
        <taxon>Omphalotaceae</taxon>
        <taxon>Marasmiellus</taxon>
    </lineage>
</organism>
<comment type="caution">
    <text evidence="6">The sequence shown here is derived from an EMBL/GenBank/DDBJ whole genome shotgun (WGS) entry which is preliminary data.</text>
</comment>
<reference evidence="6 7" key="1">
    <citation type="submission" date="2024-01" db="EMBL/GenBank/DDBJ databases">
        <title>A draft genome for the cacao thread blight pathogen Marasmiellus scandens.</title>
        <authorList>
            <person name="Baruah I.K."/>
            <person name="Leung J."/>
            <person name="Bukari Y."/>
            <person name="Amoako-Attah I."/>
            <person name="Meinhardt L.W."/>
            <person name="Bailey B.A."/>
            <person name="Cohen S.P."/>
        </authorList>
    </citation>
    <scope>NUCLEOTIDE SEQUENCE [LARGE SCALE GENOMIC DNA]</scope>
    <source>
        <strain evidence="6 7">GH-19</strain>
    </source>
</reference>
<dbReference type="PANTHER" id="PTHR10250">
    <property type="entry name" value="MICROSOMAL GLUTATHIONE S-TRANSFERASE"/>
    <property type="match status" value="1"/>
</dbReference>
<dbReference type="PANTHER" id="PTHR10250:SF26">
    <property type="entry name" value="GLUTATHIONE S-TRANSFERASE 3, MITOCHONDRIAL"/>
    <property type="match status" value="1"/>
</dbReference>
<evidence type="ECO:0008006" key="8">
    <source>
        <dbReference type="Google" id="ProtNLM"/>
    </source>
</evidence>
<dbReference type="InterPro" id="IPR001129">
    <property type="entry name" value="Membr-assoc_MAPEG"/>
</dbReference>
<name>A0ABR1IIM6_9AGAR</name>
<evidence type="ECO:0000256" key="1">
    <source>
        <dbReference type="ARBA" id="ARBA00004141"/>
    </source>
</evidence>
<feature type="transmembrane region" description="Helical" evidence="5">
    <location>
        <begin position="130"/>
        <end position="151"/>
    </location>
</feature>
<evidence type="ECO:0000313" key="7">
    <source>
        <dbReference type="Proteomes" id="UP001498398"/>
    </source>
</evidence>